<feature type="compositionally biased region" description="Polar residues" evidence="2">
    <location>
        <begin position="344"/>
        <end position="362"/>
    </location>
</feature>
<dbReference type="Gene3D" id="3.30.70.330">
    <property type="match status" value="1"/>
</dbReference>
<dbReference type="Pfam" id="PF00076">
    <property type="entry name" value="RRM_1"/>
    <property type="match status" value="1"/>
</dbReference>
<dbReference type="InterPro" id="IPR000504">
    <property type="entry name" value="RRM_dom"/>
</dbReference>
<dbReference type="PANTHER" id="PTHR23147">
    <property type="entry name" value="SERINE/ARGININE RICH SPLICING FACTOR"/>
    <property type="match status" value="1"/>
</dbReference>
<dbReference type="SUPFAM" id="SSF54928">
    <property type="entry name" value="RNA-binding domain, RBD"/>
    <property type="match status" value="1"/>
</dbReference>
<dbReference type="AlphaFoldDB" id="A0A1G4KMY4"/>
<evidence type="ECO:0000313" key="5">
    <source>
        <dbReference type="Proteomes" id="UP000189911"/>
    </source>
</evidence>
<accession>A0A1G4KMY4</accession>
<dbReference type="OrthoDB" id="5970at2759"/>
<protein>
    <submittedName>
        <fullName evidence="4">LANO_0H17062g1_1</fullName>
    </submittedName>
</protein>
<feature type="compositionally biased region" description="Polar residues" evidence="2">
    <location>
        <begin position="235"/>
        <end position="253"/>
    </location>
</feature>
<dbReference type="Proteomes" id="UP000189911">
    <property type="component" value="Chromosome H"/>
</dbReference>
<feature type="compositionally biased region" description="Basic and acidic residues" evidence="2">
    <location>
        <begin position="171"/>
        <end position="191"/>
    </location>
</feature>
<feature type="compositionally biased region" description="Low complexity" evidence="2">
    <location>
        <begin position="311"/>
        <end position="326"/>
    </location>
</feature>
<dbReference type="InterPro" id="IPR035979">
    <property type="entry name" value="RBD_domain_sf"/>
</dbReference>
<evidence type="ECO:0000259" key="3">
    <source>
        <dbReference type="PROSITE" id="PS50102"/>
    </source>
</evidence>
<name>A0A1G4KMY4_9SACH</name>
<feature type="compositionally biased region" description="Basic and acidic residues" evidence="2">
    <location>
        <begin position="85"/>
        <end position="100"/>
    </location>
</feature>
<proteinExistence type="predicted"/>
<keyword evidence="5" id="KW-1185">Reference proteome</keyword>
<sequence>MAYGSTLHVSGFPRGVRTRDLAPDFESIGRVVRIEMPPARSEFARPFAFVEYETPEEAQDALNQLNQRPLSFDSQISLSVQFARSEARPSRYSDPSDRRSTRGGPLRQEHAHSRGAGAYGSEFAPDDDRYDRRRSRDSYEDDEFHARGRSYNEDSTRSRGTYGPRSYRGHRGLDYAAPKRELSPARVRADDGPAPYQDVLHNNAAALKKPRYEGSREKREEQDEYIPEESKDVDMTSQTATEAPSTLVSSDVPTETVEQKQPVESTSGDVGFSTGETAPIPAPPAPPVSSEAPSAPPAPTETNQMMPSPEVSADAAVAADLTSAASKVSPTENQASVPEHTEANETTPAVQTENSHESTNASGELPGSH</sequence>
<dbReference type="InterPro" id="IPR050907">
    <property type="entry name" value="SRSF"/>
</dbReference>
<reference evidence="5" key="1">
    <citation type="submission" date="2016-03" db="EMBL/GenBank/DDBJ databases">
        <authorList>
            <person name="Devillers Hugo."/>
        </authorList>
    </citation>
    <scope>NUCLEOTIDE SEQUENCE [LARGE SCALE GENOMIC DNA]</scope>
</reference>
<gene>
    <name evidence="4" type="ORF">LANO_0H17062G</name>
</gene>
<evidence type="ECO:0000256" key="2">
    <source>
        <dbReference type="SAM" id="MobiDB-lite"/>
    </source>
</evidence>
<evidence type="ECO:0000313" key="4">
    <source>
        <dbReference type="EMBL" id="SCV05873.1"/>
    </source>
</evidence>
<feature type="compositionally biased region" description="Basic and acidic residues" evidence="2">
    <location>
        <begin position="210"/>
        <end position="221"/>
    </location>
</feature>
<keyword evidence="1" id="KW-0694">RNA-binding</keyword>
<feature type="domain" description="RRM" evidence="3">
    <location>
        <begin position="5"/>
        <end position="85"/>
    </location>
</feature>
<dbReference type="PROSITE" id="PS50102">
    <property type="entry name" value="RRM"/>
    <property type="match status" value="1"/>
</dbReference>
<feature type="region of interest" description="Disordered" evidence="2">
    <location>
        <begin position="83"/>
        <end position="369"/>
    </location>
</feature>
<dbReference type="SMART" id="SM00360">
    <property type="entry name" value="RRM"/>
    <property type="match status" value="1"/>
</dbReference>
<dbReference type="InterPro" id="IPR012677">
    <property type="entry name" value="Nucleotide-bd_a/b_plait_sf"/>
</dbReference>
<organism evidence="4 5">
    <name type="scientific">Lachancea nothofagi CBS 11611</name>
    <dbReference type="NCBI Taxonomy" id="1266666"/>
    <lineage>
        <taxon>Eukaryota</taxon>
        <taxon>Fungi</taxon>
        <taxon>Dikarya</taxon>
        <taxon>Ascomycota</taxon>
        <taxon>Saccharomycotina</taxon>
        <taxon>Saccharomycetes</taxon>
        <taxon>Saccharomycetales</taxon>
        <taxon>Saccharomycetaceae</taxon>
        <taxon>Lachancea</taxon>
    </lineage>
</organism>
<evidence type="ECO:0000256" key="1">
    <source>
        <dbReference type="PROSITE-ProRule" id="PRU00176"/>
    </source>
</evidence>
<dbReference type="EMBL" id="LT598447">
    <property type="protein sequence ID" value="SCV05873.1"/>
    <property type="molecule type" value="Genomic_DNA"/>
</dbReference>
<feature type="compositionally biased region" description="Basic and acidic residues" evidence="2">
    <location>
        <begin position="126"/>
        <end position="157"/>
    </location>
</feature>
<dbReference type="GO" id="GO:0003723">
    <property type="term" value="F:RNA binding"/>
    <property type="evidence" value="ECO:0007669"/>
    <property type="project" value="UniProtKB-UniRule"/>
</dbReference>